<accession>A0A371HH84</accession>
<comment type="caution">
    <text evidence="2">The sequence shown here is derived from an EMBL/GenBank/DDBJ whole genome shotgun (WGS) entry which is preliminary data.</text>
</comment>
<feature type="region of interest" description="Disordered" evidence="1">
    <location>
        <begin position="68"/>
        <end position="94"/>
    </location>
</feature>
<organism evidence="2 3">
    <name type="scientific">Mucuna pruriens</name>
    <name type="common">Velvet bean</name>
    <name type="synonym">Dolichos pruriens</name>
    <dbReference type="NCBI Taxonomy" id="157652"/>
    <lineage>
        <taxon>Eukaryota</taxon>
        <taxon>Viridiplantae</taxon>
        <taxon>Streptophyta</taxon>
        <taxon>Embryophyta</taxon>
        <taxon>Tracheophyta</taxon>
        <taxon>Spermatophyta</taxon>
        <taxon>Magnoliopsida</taxon>
        <taxon>eudicotyledons</taxon>
        <taxon>Gunneridae</taxon>
        <taxon>Pentapetalae</taxon>
        <taxon>rosids</taxon>
        <taxon>fabids</taxon>
        <taxon>Fabales</taxon>
        <taxon>Fabaceae</taxon>
        <taxon>Papilionoideae</taxon>
        <taxon>50 kb inversion clade</taxon>
        <taxon>NPAAA clade</taxon>
        <taxon>indigoferoid/millettioid clade</taxon>
        <taxon>Phaseoleae</taxon>
        <taxon>Mucuna</taxon>
    </lineage>
</organism>
<dbReference type="OrthoDB" id="1740536at2759"/>
<sequence length="303" mass="35482">MYISRGNDDLSYKLFPGTLRGVVKGENLKNYFARYNNATVQVNDPDQKFFVKAFQKWLQAPIQYGEDKDTGREAHRSQGGFDQPTQSRTPTLSDLEDEARYLGGVKGETTHRIQPRTHDSNTQIFTPLKTKRVQILCEVYYTQLLDFPKIMSQGHQGQFIQNKGEEIPANQRRAEKEANRGGQRRVDKEDTIRGERHVKVNRTTFASQRRSRKSWQYRQNWIMCKAQYASPQRDEPMVIYVITVKYKVERVLIDQGSLANIMFVGEQVEIRGWWSWRLHLGRGLAHKAYQFYTQWSTCRPHIT</sequence>
<feature type="non-terminal residue" evidence="2">
    <location>
        <position position="1"/>
    </location>
</feature>
<proteinExistence type="predicted"/>
<evidence type="ECO:0000256" key="1">
    <source>
        <dbReference type="SAM" id="MobiDB-lite"/>
    </source>
</evidence>
<name>A0A371HH84_MUCPR</name>
<feature type="region of interest" description="Disordered" evidence="1">
    <location>
        <begin position="164"/>
        <end position="192"/>
    </location>
</feature>
<evidence type="ECO:0000313" key="2">
    <source>
        <dbReference type="EMBL" id="RDY02148.1"/>
    </source>
</evidence>
<protein>
    <recommendedName>
        <fullName evidence="4">Retrotransposon gag domain-containing protein</fullName>
    </recommendedName>
</protein>
<gene>
    <name evidence="2" type="ORF">CR513_14449</name>
</gene>
<dbReference type="AlphaFoldDB" id="A0A371HH84"/>
<reference evidence="2" key="1">
    <citation type="submission" date="2018-05" db="EMBL/GenBank/DDBJ databases">
        <title>Draft genome of Mucuna pruriens seed.</title>
        <authorList>
            <person name="Nnadi N.E."/>
            <person name="Vos R."/>
            <person name="Hasami M.H."/>
            <person name="Devisetty U.K."/>
            <person name="Aguiy J.C."/>
        </authorList>
    </citation>
    <scope>NUCLEOTIDE SEQUENCE [LARGE SCALE GENOMIC DNA]</scope>
    <source>
        <strain evidence="2">JCA_2017</strain>
    </source>
</reference>
<feature type="compositionally biased region" description="Basic and acidic residues" evidence="1">
    <location>
        <begin position="172"/>
        <end position="192"/>
    </location>
</feature>
<dbReference type="Proteomes" id="UP000257109">
    <property type="component" value="Unassembled WGS sequence"/>
</dbReference>
<feature type="compositionally biased region" description="Polar residues" evidence="1">
    <location>
        <begin position="83"/>
        <end position="92"/>
    </location>
</feature>
<dbReference type="EMBL" id="QJKJ01002597">
    <property type="protein sequence ID" value="RDY02148.1"/>
    <property type="molecule type" value="Genomic_DNA"/>
</dbReference>
<keyword evidence="3" id="KW-1185">Reference proteome</keyword>
<evidence type="ECO:0008006" key="4">
    <source>
        <dbReference type="Google" id="ProtNLM"/>
    </source>
</evidence>
<evidence type="ECO:0000313" key="3">
    <source>
        <dbReference type="Proteomes" id="UP000257109"/>
    </source>
</evidence>